<protein>
    <submittedName>
        <fullName evidence="3">Methyltransferase-like protein 25</fullName>
    </submittedName>
</protein>
<sequence length="500" mass="57310">MTSCNVKQIQQRLDGLLAYMQPHWSFVNCHMVNYITDEHWEHFVPQKLRVEVPTATDVKQCIETLFWKGDRQTQQFPEFASFLAAGELQRLTCSDTELLTTVEDLEKQLLDADSEQATLSIKEFMSAKKCHEVEITAALVHKLIESASKKQDNDFYIVDAGDGKGYLSSRLALQYYHRVLGIDANAKNTENALARNSKLQRAWNGLTVRAELQGQGITPKRRGKNATKECGNPAPKLDNYKTSSKFITTQLDLCALLDESFPEQQVDKMKRICLTGLHTCGNLAATCLQVFDAQPNCEILCNIGCCYHLLKERYSDQEFFGNKALMDMQTEYGFPLSDYLRERNVCLGRNARMLAAQSMERTQAAKELPNITLYYRALIELLVCRHAPHLKNELQVGKVRKFQNFYEYVQLCAKKLNATWLGALEEAELEELARSCDVDRHYLELFYLLRMSFAPVLESLILLDRLLYLKERGHKKSYLVNLFDAVISPRHYAIVAFKSH</sequence>
<evidence type="ECO:0000313" key="2">
    <source>
        <dbReference type="Proteomes" id="UP000504634"/>
    </source>
</evidence>
<dbReference type="CDD" id="cd02440">
    <property type="entry name" value="AdoMet_MTases"/>
    <property type="match status" value="1"/>
</dbReference>
<gene>
    <name evidence="3" type="primary">LOC115622771</name>
</gene>
<dbReference type="InterPro" id="IPR052220">
    <property type="entry name" value="METTL25"/>
</dbReference>
<dbReference type="SUPFAM" id="SSF53335">
    <property type="entry name" value="S-adenosyl-L-methionine-dependent methyltransferases"/>
    <property type="match status" value="1"/>
</dbReference>
<dbReference type="RefSeq" id="XP_030372687.1">
    <property type="nucleotide sequence ID" value="XM_030516827.1"/>
</dbReference>
<organism evidence="2 3">
    <name type="scientific">Drosophila lebanonensis</name>
    <name type="common">Fruit fly</name>
    <name type="synonym">Scaptodrosophila lebanonensis</name>
    <dbReference type="NCBI Taxonomy" id="7225"/>
    <lineage>
        <taxon>Eukaryota</taxon>
        <taxon>Metazoa</taxon>
        <taxon>Ecdysozoa</taxon>
        <taxon>Arthropoda</taxon>
        <taxon>Hexapoda</taxon>
        <taxon>Insecta</taxon>
        <taxon>Pterygota</taxon>
        <taxon>Neoptera</taxon>
        <taxon>Endopterygota</taxon>
        <taxon>Diptera</taxon>
        <taxon>Brachycera</taxon>
        <taxon>Muscomorpha</taxon>
        <taxon>Ephydroidea</taxon>
        <taxon>Drosophilidae</taxon>
        <taxon>Scaptodrosophila</taxon>
    </lineage>
</organism>
<dbReference type="PANTHER" id="PTHR12496">
    <property type="entry name" value="CGI-41 METHYLTRANSFERASE"/>
    <property type="match status" value="1"/>
</dbReference>
<dbReference type="Proteomes" id="UP000504634">
    <property type="component" value="Unplaced"/>
</dbReference>
<dbReference type="InterPro" id="IPR029063">
    <property type="entry name" value="SAM-dependent_MTases_sf"/>
</dbReference>
<dbReference type="PANTHER" id="PTHR12496:SF9">
    <property type="entry name" value="METHYLTRANSFERASE-LIKE PROTEIN 25-RELATED"/>
    <property type="match status" value="1"/>
</dbReference>
<keyword evidence="2" id="KW-1185">Reference proteome</keyword>
<name>A0A6J2TCI4_DROLE</name>
<reference evidence="3" key="1">
    <citation type="submission" date="2025-08" db="UniProtKB">
        <authorList>
            <consortium name="RefSeq"/>
        </authorList>
    </citation>
    <scope>IDENTIFICATION</scope>
    <source>
        <strain evidence="3">11010-0011.00</strain>
        <tissue evidence="3">Whole body</tissue>
    </source>
</reference>
<proteinExistence type="predicted"/>
<dbReference type="OrthoDB" id="10258156at2759"/>
<dbReference type="InterPro" id="IPR025714">
    <property type="entry name" value="Methyltranfer_dom"/>
</dbReference>
<dbReference type="Pfam" id="PF13679">
    <property type="entry name" value="Methyltransf_32"/>
    <property type="match status" value="1"/>
</dbReference>
<evidence type="ECO:0000259" key="1">
    <source>
        <dbReference type="Pfam" id="PF13679"/>
    </source>
</evidence>
<feature type="domain" description="Methyltransferase" evidence="1">
    <location>
        <begin position="128"/>
        <end position="312"/>
    </location>
</feature>
<evidence type="ECO:0000313" key="3">
    <source>
        <dbReference type="RefSeq" id="XP_030372687.1"/>
    </source>
</evidence>
<dbReference type="AlphaFoldDB" id="A0A6J2TCI4"/>
<accession>A0A6J2TCI4</accession>
<dbReference type="GeneID" id="115622771"/>